<dbReference type="Gene3D" id="3.40.30.10">
    <property type="entry name" value="Glutaredoxin"/>
    <property type="match status" value="1"/>
</dbReference>
<accession>A0A8X8IIR7</accession>
<keyword evidence="2" id="KW-1185">Reference proteome</keyword>
<dbReference type="SUPFAM" id="SSF52833">
    <property type="entry name" value="Thioredoxin-like"/>
    <property type="match status" value="1"/>
</dbReference>
<sequence>MRKILLLLFVFICSYSIPEKSIYALKFKSLDREDIDMASYKGKKILVAVFNAGNPDRKLLRSLDTLFRETQTILSIIAVPAEDFSTAMPEKMLVSLLRDSLNLSYPVTAIRRVKKNNENAQHPLLQWLTSKDNNQHFDEDVEDGGQMYIVNETGILFANIKKGVFPTEKLIKDILGQQVYE</sequence>
<keyword evidence="1" id="KW-0575">Peroxidase</keyword>
<reference evidence="1 2" key="1">
    <citation type="submission" date="2016-10" db="EMBL/GenBank/DDBJ databases">
        <authorList>
            <person name="Varghese N."/>
            <person name="Submissions S."/>
        </authorList>
    </citation>
    <scope>NUCLEOTIDE SEQUENCE [LARGE SCALE GENOMIC DNA]</scope>
    <source>
        <strain evidence="1 2">DSM 25353</strain>
    </source>
</reference>
<dbReference type="Proteomes" id="UP000198711">
    <property type="component" value="Unassembled WGS sequence"/>
</dbReference>
<name>A0A8X8IIR7_9BACT</name>
<evidence type="ECO:0000313" key="2">
    <source>
        <dbReference type="Proteomes" id="UP000198711"/>
    </source>
</evidence>
<dbReference type="RefSeq" id="WP_092727072.1">
    <property type="nucleotide sequence ID" value="NZ_FNNO01000029.1"/>
</dbReference>
<evidence type="ECO:0000313" key="1">
    <source>
        <dbReference type="EMBL" id="SDX69911.1"/>
    </source>
</evidence>
<keyword evidence="1" id="KW-0560">Oxidoreductase</keyword>
<dbReference type="AlphaFoldDB" id="A0A8X8IIR7"/>
<dbReference type="GO" id="GO:0004601">
    <property type="term" value="F:peroxidase activity"/>
    <property type="evidence" value="ECO:0007669"/>
    <property type="project" value="UniProtKB-KW"/>
</dbReference>
<proteinExistence type="predicted"/>
<dbReference type="EMBL" id="FNNO01000029">
    <property type="protein sequence ID" value="SDX69911.1"/>
    <property type="molecule type" value="Genomic_DNA"/>
</dbReference>
<organism evidence="1 2">
    <name type="scientific">Hydrobacter penzbergensis</name>
    <dbReference type="NCBI Taxonomy" id="1235997"/>
    <lineage>
        <taxon>Bacteria</taxon>
        <taxon>Pseudomonadati</taxon>
        <taxon>Bacteroidota</taxon>
        <taxon>Chitinophagia</taxon>
        <taxon>Chitinophagales</taxon>
        <taxon>Chitinophagaceae</taxon>
        <taxon>Hydrobacter</taxon>
    </lineage>
</organism>
<protein>
    <submittedName>
        <fullName evidence="1">Glutathione peroxidase</fullName>
    </submittedName>
</protein>
<dbReference type="InterPro" id="IPR036249">
    <property type="entry name" value="Thioredoxin-like_sf"/>
</dbReference>
<comment type="caution">
    <text evidence="1">The sequence shown here is derived from an EMBL/GenBank/DDBJ whole genome shotgun (WGS) entry which is preliminary data.</text>
</comment>
<gene>
    <name evidence="1" type="ORF">SAMN05444410_1293</name>
</gene>